<dbReference type="SUPFAM" id="SSF48452">
    <property type="entry name" value="TPR-like"/>
    <property type="match status" value="2"/>
</dbReference>
<evidence type="ECO:0000313" key="9">
    <source>
        <dbReference type="EMBL" id="MFD2542829.1"/>
    </source>
</evidence>
<accession>A0ABW5K3Y6</accession>
<evidence type="ECO:0000256" key="2">
    <source>
        <dbReference type="ARBA" id="ARBA00022490"/>
    </source>
</evidence>
<keyword evidence="10" id="KW-1185">Reference proteome</keyword>
<comment type="similarity">
    <text evidence="5">Belongs to the Rap family.</text>
</comment>
<reference evidence="10" key="1">
    <citation type="journal article" date="2019" name="Int. J. Syst. Evol. Microbiol.">
        <title>The Global Catalogue of Microorganisms (GCM) 10K type strain sequencing project: providing services to taxonomists for standard genome sequencing and annotation.</title>
        <authorList>
            <consortium name="The Broad Institute Genomics Platform"/>
            <consortium name="The Broad Institute Genome Sequencing Center for Infectious Disease"/>
            <person name="Wu L."/>
            <person name="Ma J."/>
        </authorList>
    </citation>
    <scope>NUCLEOTIDE SEQUENCE [LARGE SCALE GENOMIC DNA]</scope>
    <source>
        <strain evidence="10">KCTC 42808</strain>
    </source>
</reference>
<evidence type="ECO:0000256" key="6">
    <source>
        <dbReference type="PROSITE-ProRule" id="PRU00339"/>
    </source>
</evidence>
<name>A0ABW5K3Y6_9FLAO</name>
<evidence type="ECO:0000256" key="4">
    <source>
        <dbReference type="ARBA" id="ARBA00022803"/>
    </source>
</evidence>
<comment type="subcellular location">
    <subcellularLocation>
        <location evidence="1">Cytoplasm</location>
    </subcellularLocation>
</comment>
<evidence type="ECO:0000313" key="10">
    <source>
        <dbReference type="Proteomes" id="UP001597467"/>
    </source>
</evidence>
<dbReference type="Gene3D" id="1.25.40.10">
    <property type="entry name" value="Tetratricopeptide repeat domain"/>
    <property type="match status" value="2"/>
</dbReference>
<keyword evidence="8" id="KW-0732">Signal</keyword>
<evidence type="ECO:0000256" key="5">
    <source>
        <dbReference type="ARBA" id="ARBA00038253"/>
    </source>
</evidence>
<evidence type="ECO:0000256" key="8">
    <source>
        <dbReference type="SAM" id="SignalP"/>
    </source>
</evidence>
<dbReference type="Pfam" id="PF13181">
    <property type="entry name" value="TPR_8"/>
    <property type="match status" value="2"/>
</dbReference>
<proteinExistence type="inferred from homology"/>
<sequence length="385" mass="44678">MKIKLTYSFALLLLFVKTASFANTIESYTQQIDSLLEDSKNRIYETPDKSIVLGLSAYEDTNNSIKTRTRALMLVSLAYTSKRDYQKALEYIEKAEQLSIDLEDKRLQIEILFMTGILYQQLKIFDKSIEFLEKTEQQSLIYPHRDSVGKYLANSYIVKGFIYKDNLNCDIALEFFNKGIREYEKLKGENHRANLSIVYYNKGNCYTLLSEYGNAKNSFNRSIAFAKLEDASSLISFAQKGLAEVYTLEGQYDEAVSLLKTALNQSENVGDLVLNLGIYKGLFENYLALDNWEEYQKYYDLYLKVQLDIKKSERNSISDSINKSSTSQKKELEALNKQFKNRVKWIIVFGVLAVIILFFIHRKDKKYIYLLQKKVESIQNIKPTL</sequence>
<dbReference type="PROSITE" id="PS50005">
    <property type="entry name" value="TPR"/>
    <property type="match status" value="1"/>
</dbReference>
<dbReference type="PANTHER" id="PTHR46630">
    <property type="entry name" value="TETRATRICOPEPTIDE REPEAT PROTEIN 29"/>
    <property type="match status" value="1"/>
</dbReference>
<dbReference type="InterPro" id="IPR051476">
    <property type="entry name" value="Bac_ResReg_Asp_Phosphatase"/>
</dbReference>
<keyword evidence="7" id="KW-0812">Transmembrane</keyword>
<evidence type="ECO:0000256" key="3">
    <source>
        <dbReference type="ARBA" id="ARBA00022737"/>
    </source>
</evidence>
<keyword evidence="3" id="KW-0677">Repeat</keyword>
<gene>
    <name evidence="9" type="ORF">ACFSSB_10915</name>
</gene>
<keyword evidence="2" id="KW-0963">Cytoplasm</keyword>
<dbReference type="InterPro" id="IPR011990">
    <property type="entry name" value="TPR-like_helical_dom_sf"/>
</dbReference>
<evidence type="ECO:0000256" key="1">
    <source>
        <dbReference type="ARBA" id="ARBA00004496"/>
    </source>
</evidence>
<dbReference type="SMART" id="SM00028">
    <property type="entry name" value="TPR"/>
    <property type="match status" value="5"/>
</dbReference>
<comment type="caution">
    <text evidence="9">The sequence shown here is derived from an EMBL/GenBank/DDBJ whole genome shotgun (WGS) entry which is preliminary data.</text>
</comment>
<feature type="transmembrane region" description="Helical" evidence="7">
    <location>
        <begin position="343"/>
        <end position="360"/>
    </location>
</feature>
<keyword evidence="7" id="KW-0472">Membrane</keyword>
<feature type="chain" id="PRO_5045261851" evidence="8">
    <location>
        <begin position="23"/>
        <end position="385"/>
    </location>
</feature>
<feature type="signal peptide" evidence="8">
    <location>
        <begin position="1"/>
        <end position="22"/>
    </location>
</feature>
<feature type="repeat" description="TPR" evidence="6">
    <location>
        <begin position="69"/>
        <end position="102"/>
    </location>
</feature>
<dbReference type="RefSeq" id="WP_379904103.1">
    <property type="nucleotide sequence ID" value="NZ_JBHULM010000011.1"/>
</dbReference>
<keyword evidence="4 6" id="KW-0802">TPR repeat</keyword>
<dbReference type="EMBL" id="JBHULM010000011">
    <property type="protein sequence ID" value="MFD2542829.1"/>
    <property type="molecule type" value="Genomic_DNA"/>
</dbReference>
<protein>
    <submittedName>
        <fullName evidence="9">Tetratricopeptide repeat protein</fullName>
    </submittedName>
</protein>
<keyword evidence="7" id="KW-1133">Transmembrane helix</keyword>
<evidence type="ECO:0000256" key="7">
    <source>
        <dbReference type="SAM" id="Phobius"/>
    </source>
</evidence>
<dbReference type="Pfam" id="PF13176">
    <property type="entry name" value="TPR_7"/>
    <property type="match status" value="1"/>
</dbReference>
<dbReference type="InterPro" id="IPR019734">
    <property type="entry name" value="TPR_rpt"/>
</dbReference>
<dbReference type="PANTHER" id="PTHR46630:SF1">
    <property type="entry name" value="TETRATRICOPEPTIDE REPEAT PROTEIN 29"/>
    <property type="match status" value="1"/>
</dbReference>
<organism evidence="9 10">
    <name type="scientific">Lacinutrix gracilariae</name>
    <dbReference type="NCBI Taxonomy" id="1747198"/>
    <lineage>
        <taxon>Bacteria</taxon>
        <taxon>Pseudomonadati</taxon>
        <taxon>Bacteroidota</taxon>
        <taxon>Flavobacteriia</taxon>
        <taxon>Flavobacteriales</taxon>
        <taxon>Flavobacteriaceae</taxon>
        <taxon>Lacinutrix</taxon>
    </lineage>
</organism>
<dbReference type="Proteomes" id="UP001597467">
    <property type="component" value="Unassembled WGS sequence"/>
</dbReference>